<keyword evidence="5" id="KW-0769">Symport</keyword>
<feature type="transmembrane region" description="Helical" evidence="8">
    <location>
        <begin position="78"/>
        <end position="97"/>
    </location>
</feature>
<evidence type="ECO:0000256" key="8">
    <source>
        <dbReference type="SAM" id="Phobius"/>
    </source>
</evidence>
<dbReference type="Pfam" id="PF00209">
    <property type="entry name" value="SNF"/>
    <property type="match status" value="1"/>
</dbReference>
<proteinExistence type="inferred from homology"/>
<evidence type="ECO:0000256" key="7">
    <source>
        <dbReference type="ARBA" id="ARBA00023136"/>
    </source>
</evidence>
<evidence type="ECO:0000313" key="9">
    <source>
        <dbReference type="EMBL" id="KAJ8972088.1"/>
    </source>
</evidence>
<evidence type="ECO:0000256" key="6">
    <source>
        <dbReference type="ARBA" id="ARBA00022989"/>
    </source>
</evidence>
<gene>
    <name evidence="9" type="ORF">NQ317_018332</name>
</gene>
<evidence type="ECO:0000313" key="10">
    <source>
        <dbReference type="Proteomes" id="UP001162164"/>
    </source>
</evidence>
<keyword evidence="4 8" id="KW-0812">Transmembrane</keyword>
<comment type="caution">
    <text evidence="9">The sequence shown here is derived from an EMBL/GenBank/DDBJ whole genome shotgun (WGS) entry which is preliminary data.</text>
</comment>
<reference evidence="9" key="1">
    <citation type="journal article" date="2023" name="Insect Mol. Biol.">
        <title>Genome sequencing provides insights into the evolution of gene families encoding plant cell wall-degrading enzymes in longhorned beetles.</title>
        <authorList>
            <person name="Shin N.R."/>
            <person name="Okamura Y."/>
            <person name="Kirsch R."/>
            <person name="Pauchet Y."/>
        </authorList>
    </citation>
    <scope>NUCLEOTIDE SEQUENCE</scope>
    <source>
        <strain evidence="9">MMC_N1</strain>
    </source>
</reference>
<dbReference type="SUPFAM" id="SSF161070">
    <property type="entry name" value="SNF-like"/>
    <property type="match status" value="1"/>
</dbReference>
<evidence type="ECO:0000256" key="2">
    <source>
        <dbReference type="ARBA" id="ARBA00006459"/>
    </source>
</evidence>
<dbReference type="Proteomes" id="UP001162164">
    <property type="component" value="Unassembled WGS sequence"/>
</dbReference>
<keyword evidence="10" id="KW-1185">Reference proteome</keyword>
<organism evidence="9 10">
    <name type="scientific">Molorchus minor</name>
    <dbReference type="NCBI Taxonomy" id="1323400"/>
    <lineage>
        <taxon>Eukaryota</taxon>
        <taxon>Metazoa</taxon>
        <taxon>Ecdysozoa</taxon>
        <taxon>Arthropoda</taxon>
        <taxon>Hexapoda</taxon>
        <taxon>Insecta</taxon>
        <taxon>Pterygota</taxon>
        <taxon>Neoptera</taxon>
        <taxon>Endopterygota</taxon>
        <taxon>Coleoptera</taxon>
        <taxon>Polyphaga</taxon>
        <taxon>Cucujiformia</taxon>
        <taxon>Chrysomeloidea</taxon>
        <taxon>Cerambycidae</taxon>
        <taxon>Lamiinae</taxon>
        <taxon>Monochamini</taxon>
        <taxon>Molorchus</taxon>
    </lineage>
</organism>
<evidence type="ECO:0000256" key="4">
    <source>
        <dbReference type="ARBA" id="ARBA00022692"/>
    </source>
</evidence>
<feature type="transmembrane region" description="Helical" evidence="8">
    <location>
        <begin position="43"/>
        <end position="66"/>
    </location>
</feature>
<evidence type="ECO:0000256" key="1">
    <source>
        <dbReference type="ARBA" id="ARBA00004141"/>
    </source>
</evidence>
<dbReference type="EMBL" id="JAPWTJ010001388">
    <property type="protein sequence ID" value="KAJ8972088.1"/>
    <property type="molecule type" value="Genomic_DNA"/>
</dbReference>
<dbReference type="PROSITE" id="PS50267">
    <property type="entry name" value="NA_NEUROTRAN_SYMP_3"/>
    <property type="match status" value="1"/>
</dbReference>
<evidence type="ECO:0000256" key="5">
    <source>
        <dbReference type="ARBA" id="ARBA00022847"/>
    </source>
</evidence>
<protein>
    <submittedName>
        <fullName evidence="9">Uncharacterized protein</fullName>
    </submittedName>
</protein>
<name>A0ABQ9J3E8_9CUCU</name>
<dbReference type="PANTHER" id="PTHR11616">
    <property type="entry name" value="SODIUM/CHLORIDE DEPENDENT TRANSPORTER"/>
    <property type="match status" value="1"/>
</dbReference>
<keyword evidence="6 8" id="KW-1133">Transmembrane helix</keyword>
<comment type="subcellular location">
    <subcellularLocation>
        <location evidence="1">Membrane</location>
        <topology evidence="1">Multi-pass membrane protein</topology>
    </subcellularLocation>
</comment>
<evidence type="ECO:0000256" key="3">
    <source>
        <dbReference type="ARBA" id="ARBA00022448"/>
    </source>
</evidence>
<keyword evidence="7 8" id="KW-0472">Membrane</keyword>
<dbReference type="PANTHER" id="PTHR11616:SF182">
    <property type="entry name" value="TRANSPORTER"/>
    <property type="match status" value="1"/>
</dbReference>
<comment type="similarity">
    <text evidence="2">Belongs to the sodium:neurotransmitter symporter (SNF) (TC 2.A.22) family.</text>
</comment>
<accession>A0ABQ9J3E8</accession>
<keyword evidence="3" id="KW-0813">Transport</keyword>
<dbReference type="InterPro" id="IPR037272">
    <property type="entry name" value="SNS_sf"/>
</dbReference>
<dbReference type="InterPro" id="IPR000175">
    <property type="entry name" value="Na/ntran_symport"/>
</dbReference>
<feature type="transmembrane region" description="Helical" evidence="8">
    <location>
        <begin position="103"/>
        <end position="124"/>
    </location>
</feature>
<sequence>MTAVIHEGDVCDTSRRFADDIEMMTGQRPGLYWQICWKYLSPLAMISILVASFIEIAVDGTGYAAWVPSKGETERHSWPIWSILLIISLILASVLWIPGVAIARPVVAVITWMGQYSLFGVVLIDDNEKAWFPADDLKEFHGIVPHEVTSAETLLFCIRADGSEGLCCPTTYSYEEDDEET</sequence>